<dbReference type="PANTHER" id="PTHR45685:SF1">
    <property type="entry name" value="HELICASE SRCAP"/>
    <property type="match status" value="1"/>
</dbReference>
<dbReference type="Proteomes" id="UP001476798">
    <property type="component" value="Unassembled WGS sequence"/>
</dbReference>
<comment type="subcellular location">
    <subcellularLocation>
        <location evidence="1">Nucleus</location>
    </subcellularLocation>
</comment>
<keyword evidence="2" id="KW-0547">Nucleotide-binding</keyword>
<evidence type="ECO:0000313" key="6">
    <source>
        <dbReference type="Proteomes" id="UP001476798"/>
    </source>
</evidence>
<keyword evidence="4" id="KW-0067">ATP-binding</keyword>
<evidence type="ECO:0000256" key="3">
    <source>
        <dbReference type="ARBA" id="ARBA00022806"/>
    </source>
</evidence>
<organism evidence="5 6">
    <name type="scientific">Goodea atripinnis</name>
    <dbReference type="NCBI Taxonomy" id="208336"/>
    <lineage>
        <taxon>Eukaryota</taxon>
        <taxon>Metazoa</taxon>
        <taxon>Chordata</taxon>
        <taxon>Craniata</taxon>
        <taxon>Vertebrata</taxon>
        <taxon>Euteleostomi</taxon>
        <taxon>Actinopterygii</taxon>
        <taxon>Neopterygii</taxon>
        <taxon>Teleostei</taxon>
        <taxon>Neoteleostei</taxon>
        <taxon>Acanthomorphata</taxon>
        <taxon>Ovalentaria</taxon>
        <taxon>Atherinomorphae</taxon>
        <taxon>Cyprinodontiformes</taxon>
        <taxon>Goodeidae</taxon>
        <taxon>Goodea</taxon>
    </lineage>
</organism>
<keyword evidence="3" id="KW-0347">Helicase</keyword>
<dbReference type="EMBL" id="JAHRIO010050447">
    <property type="protein sequence ID" value="MEQ2174515.1"/>
    <property type="molecule type" value="Genomic_DNA"/>
</dbReference>
<reference evidence="5 6" key="1">
    <citation type="submission" date="2021-06" db="EMBL/GenBank/DDBJ databases">
        <authorList>
            <person name="Palmer J.M."/>
        </authorList>
    </citation>
    <scope>NUCLEOTIDE SEQUENCE [LARGE SCALE GENOMIC DNA]</scope>
    <source>
        <strain evidence="5 6">GA_2019</strain>
        <tissue evidence="5">Muscle</tissue>
    </source>
</reference>
<dbReference type="InterPro" id="IPR050520">
    <property type="entry name" value="INO80/SWR1_helicase"/>
</dbReference>
<keyword evidence="6" id="KW-1185">Reference proteome</keyword>
<proteinExistence type="predicted"/>
<accession>A0ABV0NSX1</accession>
<comment type="caution">
    <text evidence="5">The sequence shown here is derived from an EMBL/GenBank/DDBJ whole genome shotgun (WGS) entry which is preliminary data.</text>
</comment>
<feature type="non-terminal residue" evidence="5">
    <location>
        <position position="150"/>
    </location>
</feature>
<feature type="non-terminal residue" evidence="5">
    <location>
        <position position="1"/>
    </location>
</feature>
<gene>
    <name evidence="5" type="ORF">GOODEAATRI_008755</name>
</gene>
<keyword evidence="3" id="KW-0378">Hydrolase</keyword>
<protein>
    <submittedName>
        <fullName evidence="5">Uncharacterized protein</fullName>
    </submittedName>
</protein>
<dbReference type="InterPro" id="IPR027417">
    <property type="entry name" value="P-loop_NTPase"/>
</dbReference>
<dbReference type="PANTHER" id="PTHR45685">
    <property type="entry name" value="HELICASE SRCAP-RELATED"/>
    <property type="match status" value="1"/>
</dbReference>
<dbReference type="SUPFAM" id="SSF52540">
    <property type="entry name" value="P-loop containing nucleoside triphosphate hydrolases"/>
    <property type="match status" value="1"/>
</dbReference>
<evidence type="ECO:0000256" key="1">
    <source>
        <dbReference type="ARBA" id="ARBA00004123"/>
    </source>
</evidence>
<sequence>ENMRKFNTNRQVFCSILTNCCCSEVGTIVDADTIIFYDTDLNPSMDARTQEWCDKVGRSKDIHIYRLESGNSIEEKLSKNGTKELIREVVAQGTDYSLAFLTQERLECAKRGWELQQLQKLKEEERQTMEGEEDLFTYTREDAYNMVGGH</sequence>
<name>A0ABV0NSX1_9TELE</name>
<evidence type="ECO:0000313" key="5">
    <source>
        <dbReference type="EMBL" id="MEQ2174515.1"/>
    </source>
</evidence>
<dbReference type="Gene3D" id="3.40.50.300">
    <property type="entry name" value="P-loop containing nucleotide triphosphate hydrolases"/>
    <property type="match status" value="1"/>
</dbReference>
<evidence type="ECO:0000256" key="4">
    <source>
        <dbReference type="ARBA" id="ARBA00022840"/>
    </source>
</evidence>
<evidence type="ECO:0000256" key="2">
    <source>
        <dbReference type="ARBA" id="ARBA00022741"/>
    </source>
</evidence>